<reference evidence="2" key="1">
    <citation type="submission" date="2022-02" db="EMBL/GenBank/DDBJ databases">
        <authorList>
            <person name="King R."/>
        </authorList>
    </citation>
    <scope>NUCLEOTIDE SEQUENCE</scope>
</reference>
<dbReference type="CDD" id="cd00096">
    <property type="entry name" value="Ig"/>
    <property type="match status" value="1"/>
</dbReference>
<dbReference type="AlphaFoldDB" id="A0A9P0IFI2"/>
<dbReference type="Gene3D" id="2.60.40.10">
    <property type="entry name" value="Immunoglobulins"/>
    <property type="match status" value="2"/>
</dbReference>
<protein>
    <recommendedName>
        <fullName evidence="1">Ig-like domain-containing protein</fullName>
    </recommendedName>
</protein>
<dbReference type="Pfam" id="PF07686">
    <property type="entry name" value="V-set"/>
    <property type="match status" value="1"/>
</dbReference>
<name>A0A9P0IFI2_SPOLI</name>
<dbReference type="InterPro" id="IPR003599">
    <property type="entry name" value="Ig_sub"/>
</dbReference>
<proteinExistence type="predicted"/>
<dbReference type="InterPro" id="IPR037448">
    <property type="entry name" value="Zig-8"/>
</dbReference>
<dbReference type="InterPro" id="IPR013106">
    <property type="entry name" value="Ig_V-set"/>
</dbReference>
<evidence type="ECO:0000313" key="3">
    <source>
        <dbReference type="Proteomes" id="UP001153321"/>
    </source>
</evidence>
<evidence type="ECO:0000259" key="1">
    <source>
        <dbReference type="PROSITE" id="PS50835"/>
    </source>
</evidence>
<accession>A0A9P0IFI2</accession>
<dbReference type="EMBL" id="LR824538">
    <property type="protein sequence ID" value="CAH1645885.1"/>
    <property type="molecule type" value="Genomic_DNA"/>
</dbReference>
<dbReference type="InterPro" id="IPR003598">
    <property type="entry name" value="Ig_sub2"/>
</dbReference>
<dbReference type="PANTHER" id="PTHR23279:SF12">
    <property type="entry name" value="DEFECTIVE PROBOSCIS EXTENSION RESPONSE 14, ISOFORM A-RELATED"/>
    <property type="match status" value="1"/>
</dbReference>
<dbReference type="GO" id="GO:0050808">
    <property type="term" value="P:synapse organization"/>
    <property type="evidence" value="ECO:0007669"/>
    <property type="project" value="TreeGrafter"/>
</dbReference>
<organism evidence="2 3">
    <name type="scientific">Spodoptera littoralis</name>
    <name type="common">Egyptian cotton leafworm</name>
    <dbReference type="NCBI Taxonomy" id="7109"/>
    <lineage>
        <taxon>Eukaryota</taxon>
        <taxon>Metazoa</taxon>
        <taxon>Ecdysozoa</taxon>
        <taxon>Arthropoda</taxon>
        <taxon>Hexapoda</taxon>
        <taxon>Insecta</taxon>
        <taxon>Pterygota</taxon>
        <taxon>Neoptera</taxon>
        <taxon>Endopterygota</taxon>
        <taxon>Lepidoptera</taxon>
        <taxon>Glossata</taxon>
        <taxon>Ditrysia</taxon>
        <taxon>Noctuoidea</taxon>
        <taxon>Noctuidae</taxon>
        <taxon>Amphipyrinae</taxon>
        <taxon>Spodoptera</taxon>
    </lineage>
</organism>
<dbReference type="PANTHER" id="PTHR23279">
    <property type="entry name" value="DEFECTIVE PROBOSCIS EXTENSION RESPONSE DPR -RELATED"/>
    <property type="match status" value="1"/>
</dbReference>
<dbReference type="GO" id="GO:0032589">
    <property type="term" value="C:neuron projection membrane"/>
    <property type="evidence" value="ECO:0007669"/>
    <property type="project" value="TreeGrafter"/>
</dbReference>
<feature type="domain" description="Ig-like" evidence="1">
    <location>
        <begin position="345"/>
        <end position="437"/>
    </location>
</feature>
<dbReference type="SUPFAM" id="SSF48726">
    <property type="entry name" value="Immunoglobulin"/>
    <property type="match status" value="2"/>
</dbReference>
<dbReference type="SMART" id="SM00406">
    <property type="entry name" value="IGv"/>
    <property type="match status" value="2"/>
</dbReference>
<dbReference type="PROSITE" id="PS50835">
    <property type="entry name" value="IG_LIKE"/>
    <property type="match status" value="2"/>
</dbReference>
<keyword evidence="3" id="KW-1185">Reference proteome</keyword>
<dbReference type="InterPro" id="IPR036179">
    <property type="entry name" value="Ig-like_dom_sf"/>
</dbReference>
<dbReference type="InterPro" id="IPR007110">
    <property type="entry name" value="Ig-like_dom"/>
</dbReference>
<dbReference type="InterPro" id="IPR013783">
    <property type="entry name" value="Ig-like_fold"/>
</dbReference>
<dbReference type="SMART" id="SM00409">
    <property type="entry name" value="IG"/>
    <property type="match status" value="2"/>
</dbReference>
<gene>
    <name evidence="2" type="ORF">SPLIT_LOCUS11237</name>
</gene>
<dbReference type="Proteomes" id="UP001153321">
    <property type="component" value="Chromosome 7"/>
</dbReference>
<dbReference type="SMART" id="SM00408">
    <property type="entry name" value="IGc2"/>
    <property type="match status" value="2"/>
</dbReference>
<sequence>MDEKTGALLNEGTLNIMIRVEDDVDAMCAPAAAALLLAALAALPCRGTDADVASRILNETNNFQETGSQPTINKLYQMLHTNSDLHNQSKLGENFNYSSVNLTHSFNLYNNLEYPTSIDNNQIECCVNADEGSKKNGSLSNEGATLIVNNVNSVEDDGKKNRKRRVVNVVRTFIEVTTSASDTRRYIEATAMSLLSSHSPVTVDRRRKPGDTGSSAPLLNYIFDTYSNTHQHRNEKVGNGNSIYAAAAPEIEALVGSTAHLDCKVDALHDKLVSWVRRKNDEQPMELLTTGTQQYTADDRYSARFIPPDIWRLEVREVRPSDAAHYDCQLSAHPPRTARVTLRVPEVSVRIVDGAGASVSEQVCEVGSTVALRCEVNGLKMEGGPSLLWYRKDDLLNDDTTRGGISVRTEFGSNGANSILRVARVRGDDAGRYTCAIARAPPPTPPPAHVILHVIKGESLAELHQGGSSPLSSSTWLSIAALSVILQVYIVY</sequence>
<evidence type="ECO:0000313" key="2">
    <source>
        <dbReference type="EMBL" id="CAH1645885.1"/>
    </source>
</evidence>
<feature type="domain" description="Ig-like" evidence="1">
    <location>
        <begin position="241"/>
        <end position="341"/>
    </location>
</feature>
<dbReference type="Pfam" id="PF13927">
    <property type="entry name" value="Ig_3"/>
    <property type="match status" value="1"/>
</dbReference>